<sequence>MWTYHRHHRLNRHKPLTNRQASGRGRVQNGDAYVKMRGKGHDNDGPKVEVNRMEPLWDMNKLSNVCSLLNDNFEFPVYYLSPSPRIELVYGQGQANPMFRGKHEELLGSLTAGGGSAEAPLLRETGTLEHYIEVRLTDKDEYAGSLMAGPILTAPVPEDVINGLMQDYGWPDADSLRQHYRRIAVMSRMKLLHAGALIYYFVYGRKVDTADIVRVNHALQMRAALAGNIDLHVSHRLFNRTFHHDTIFEKRMLQLIKDGRTDELMVEFSSILTEEGLGILAKKSYVRNEKNLSIAAIALATRAAMEGGLQPEVAYTMSDLYIQHIEELTGAREVRNALQEALLDFAAKVKENREDHVSSTIARCKHYIFMHLYEGISLRELSRWADRSPGYVSKLFKQETGLAVSEYIQMKRIEEAKKLLTLTEYSLSDICARLNFNDQSYFTKVFKKVTGVTPLQFRKDPKAAKEAKR</sequence>
<reference evidence="6" key="1">
    <citation type="submission" date="2018-02" db="EMBL/GenBank/DDBJ databases">
        <authorList>
            <person name="Kim S.-K."/>
            <person name="Jung H.-I."/>
            <person name="Lee S.-W."/>
        </authorList>
    </citation>
    <scope>NUCLEOTIDE SEQUENCE</scope>
    <source>
        <strain evidence="6">SK3146</strain>
    </source>
</reference>
<dbReference type="Pfam" id="PF12833">
    <property type="entry name" value="HTH_18"/>
    <property type="match status" value="1"/>
</dbReference>
<dbReference type="PANTHER" id="PTHR43280:SF34">
    <property type="entry name" value="ARAC-FAMILY TRANSCRIPTIONAL REGULATOR"/>
    <property type="match status" value="1"/>
</dbReference>
<name>A0ABY4RWR4_9BACL</name>
<dbReference type="InterPro" id="IPR020449">
    <property type="entry name" value="Tscrpt_reg_AraC-type_HTH"/>
</dbReference>
<keyword evidence="7" id="KW-1185">Reference proteome</keyword>
<dbReference type="PANTHER" id="PTHR43280">
    <property type="entry name" value="ARAC-FAMILY TRANSCRIPTIONAL REGULATOR"/>
    <property type="match status" value="1"/>
</dbReference>
<keyword evidence="1" id="KW-0805">Transcription regulation</keyword>
<dbReference type="InterPro" id="IPR009057">
    <property type="entry name" value="Homeodomain-like_sf"/>
</dbReference>
<proteinExistence type="predicted"/>
<evidence type="ECO:0000313" key="7">
    <source>
        <dbReference type="Proteomes" id="UP001057134"/>
    </source>
</evidence>
<feature type="compositionally biased region" description="Basic residues" evidence="4">
    <location>
        <begin position="1"/>
        <end position="16"/>
    </location>
</feature>
<dbReference type="PRINTS" id="PR00032">
    <property type="entry name" value="HTHARAC"/>
</dbReference>
<evidence type="ECO:0000256" key="1">
    <source>
        <dbReference type="ARBA" id="ARBA00023015"/>
    </source>
</evidence>
<reference evidence="6" key="2">
    <citation type="journal article" date="2021" name="J Anim Sci Technol">
        <title>Complete genome sequence of Paenibacillus konkukensis sp. nov. SK3146 as a potential probiotic strain.</title>
        <authorList>
            <person name="Jung H.I."/>
            <person name="Park S."/>
            <person name="Niu K.M."/>
            <person name="Lee S.W."/>
            <person name="Kothari D."/>
            <person name="Yi K.J."/>
            <person name="Kim S.K."/>
        </authorList>
    </citation>
    <scope>NUCLEOTIDE SEQUENCE</scope>
    <source>
        <strain evidence="6">SK3146</strain>
    </source>
</reference>
<keyword evidence="2" id="KW-0238">DNA-binding</keyword>
<dbReference type="InterPro" id="IPR018060">
    <property type="entry name" value="HTH_AraC"/>
</dbReference>
<dbReference type="SUPFAM" id="SSF46689">
    <property type="entry name" value="Homeodomain-like"/>
    <property type="match status" value="2"/>
</dbReference>
<evidence type="ECO:0000256" key="3">
    <source>
        <dbReference type="ARBA" id="ARBA00023163"/>
    </source>
</evidence>
<feature type="domain" description="HTH araC/xylS-type" evidence="5">
    <location>
        <begin position="362"/>
        <end position="460"/>
    </location>
</feature>
<gene>
    <name evidence="6" type="primary">btr_26</name>
    <name evidence="6" type="ORF">SK3146_05553</name>
</gene>
<dbReference type="Gene3D" id="1.10.10.60">
    <property type="entry name" value="Homeodomain-like"/>
    <property type="match status" value="2"/>
</dbReference>
<evidence type="ECO:0000259" key="5">
    <source>
        <dbReference type="PROSITE" id="PS01124"/>
    </source>
</evidence>
<evidence type="ECO:0000313" key="6">
    <source>
        <dbReference type="EMBL" id="UQZ86260.1"/>
    </source>
</evidence>
<dbReference type="PROSITE" id="PS01124">
    <property type="entry name" value="HTH_ARAC_FAMILY_2"/>
    <property type="match status" value="1"/>
</dbReference>
<dbReference type="Proteomes" id="UP001057134">
    <property type="component" value="Chromosome"/>
</dbReference>
<dbReference type="SMART" id="SM00342">
    <property type="entry name" value="HTH_ARAC"/>
    <property type="match status" value="1"/>
</dbReference>
<dbReference type="EMBL" id="CP027059">
    <property type="protein sequence ID" value="UQZ86260.1"/>
    <property type="molecule type" value="Genomic_DNA"/>
</dbReference>
<accession>A0ABY4RWR4</accession>
<evidence type="ECO:0000256" key="4">
    <source>
        <dbReference type="SAM" id="MobiDB-lite"/>
    </source>
</evidence>
<feature type="region of interest" description="Disordered" evidence="4">
    <location>
        <begin position="1"/>
        <end position="29"/>
    </location>
</feature>
<protein>
    <submittedName>
        <fullName evidence="6">HTH-type transcriptional activator Btr</fullName>
    </submittedName>
</protein>
<evidence type="ECO:0000256" key="2">
    <source>
        <dbReference type="ARBA" id="ARBA00023125"/>
    </source>
</evidence>
<keyword evidence="3" id="KW-0804">Transcription</keyword>
<dbReference type="InterPro" id="IPR018062">
    <property type="entry name" value="HTH_AraC-typ_CS"/>
</dbReference>
<organism evidence="6 7">
    <name type="scientific">Paenibacillus konkukensis</name>
    <dbReference type="NCBI Taxonomy" id="2020716"/>
    <lineage>
        <taxon>Bacteria</taxon>
        <taxon>Bacillati</taxon>
        <taxon>Bacillota</taxon>
        <taxon>Bacilli</taxon>
        <taxon>Bacillales</taxon>
        <taxon>Paenibacillaceae</taxon>
        <taxon>Paenibacillus</taxon>
    </lineage>
</organism>
<dbReference type="PROSITE" id="PS00041">
    <property type="entry name" value="HTH_ARAC_FAMILY_1"/>
    <property type="match status" value="1"/>
</dbReference>